<proteinExistence type="predicted"/>
<dbReference type="InParanoid" id="A0A482XB78"/>
<keyword evidence="6" id="KW-1185">Reference proteome</keyword>
<dbReference type="AlphaFoldDB" id="A0A482XB78"/>
<gene>
    <name evidence="5" type="ORF">LSTR_LSTR004245</name>
</gene>
<dbReference type="STRING" id="195883.A0A482XB78"/>
<dbReference type="PANTHER" id="PTHR14491">
    <property type="entry name" value="SOSONDOWAH, ISOFORM G"/>
    <property type="match status" value="1"/>
</dbReference>
<reference evidence="5 6" key="1">
    <citation type="journal article" date="2017" name="Gigascience">
        <title>Genome sequence of the small brown planthopper, Laodelphax striatellus.</title>
        <authorList>
            <person name="Zhu J."/>
            <person name="Jiang F."/>
            <person name="Wang X."/>
            <person name="Yang P."/>
            <person name="Bao Y."/>
            <person name="Zhao W."/>
            <person name="Wang W."/>
            <person name="Lu H."/>
            <person name="Wang Q."/>
            <person name="Cui N."/>
            <person name="Li J."/>
            <person name="Chen X."/>
            <person name="Luo L."/>
            <person name="Yu J."/>
            <person name="Kang L."/>
            <person name="Cui F."/>
        </authorList>
    </citation>
    <scope>NUCLEOTIDE SEQUENCE [LARGE SCALE GENOMIC DNA]</scope>
    <source>
        <strain evidence="5">Lst14</strain>
    </source>
</reference>
<dbReference type="Proteomes" id="UP000291343">
    <property type="component" value="Unassembled WGS sequence"/>
</dbReference>
<dbReference type="OrthoDB" id="60433at2759"/>
<keyword evidence="1" id="KW-0677">Repeat</keyword>
<dbReference type="Pfam" id="PF25877">
    <property type="entry name" value="WHD_SOWAH"/>
    <property type="match status" value="1"/>
</dbReference>
<evidence type="ECO:0000313" key="6">
    <source>
        <dbReference type="Proteomes" id="UP000291343"/>
    </source>
</evidence>
<name>A0A482XB78_LAOST</name>
<sequence>MGSRQDLSLESIREFILQRGGTVTNHDLVKHFKPALTNPETRAEARNEFKENVNTLATIVRGEEGEKYLILKKRFRHPETFTPGGSSSRSSVVSSPPPYTPDPPYLGIPTSPLPPPSNFSPGPGNFTSGNFSASQDSFENFFTPTNRQPPPYRPPPPPVTTPTSSQVQRGFPNSQIPTSHPTSLSFPQSLPQNSSFPQSPPPNSSFPHSPPPISSSIPRSPSAPLVSRSASVASLSPSTSSTASFSSSTYQLSSSSSFVDPPPVPPRRKSSEKIKMDTFNNNNNINNKENIVSELNKRPKTIGAEAESDDSSQVDAESKITVKECMQKFNRLASESALQRSQFPGNKKKSGKIIDTNPTSTKNYCVWGLLSDDVNMMAWGPAVRNAAGPFEIYLLLAREEDRKKKERFSNVLTTRMDLEEKK</sequence>
<evidence type="ECO:0000256" key="1">
    <source>
        <dbReference type="ARBA" id="ARBA00022737"/>
    </source>
</evidence>
<feature type="compositionally biased region" description="Low complexity" evidence="3">
    <location>
        <begin position="82"/>
        <end position="94"/>
    </location>
</feature>
<feature type="compositionally biased region" description="Pro residues" evidence="3">
    <location>
        <begin position="147"/>
        <end position="160"/>
    </location>
</feature>
<dbReference type="PRINTS" id="PR01217">
    <property type="entry name" value="PRICHEXTENSN"/>
</dbReference>
<dbReference type="InterPro" id="IPR058889">
    <property type="entry name" value="WHD_SOWAHA-C"/>
</dbReference>
<evidence type="ECO:0000313" key="5">
    <source>
        <dbReference type="EMBL" id="RZF42943.1"/>
    </source>
</evidence>
<evidence type="ECO:0000256" key="2">
    <source>
        <dbReference type="ARBA" id="ARBA00023043"/>
    </source>
</evidence>
<feature type="region of interest" description="Disordered" evidence="3">
    <location>
        <begin position="78"/>
        <end position="289"/>
    </location>
</feature>
<accession>A0A482XB78</accession>
<feature type="compositionally biased region" description="Low complexity" evidence="3">
    <location>
        <begin position="280"/>
        <end position="289"/>
    </location>
</feature>
<dbReference type="SMR" id="A0A482XB78"/>
<evidence type="ECO:0000259" key="4">
    <source>
        <dbReference type="Pfam" id="PF25877"/>
    </source>
</evidence>
<evidence type="ECO:0000256" key="3">
    <source>
        <dbReference type="SAM" id="MobiDB-lite"/>
    </source>
</evidence>
<feature type="compositionally biased region" description="Pro residues" evidence="3">
    <location>
        <begin position="95"/>
        <end position="118"/>
    </location>
</feature>
<keyword evidence="2" id="KW-0040">ANK repeat</keyword>
<organism evidence="5 6">
    <name type="scientific">Laodelphax striatellus</name>
    <name type="common">Small brown planthopper</name>
    <name type="synonym">Delphax striatella</name>
    <dbReference type="NCBI Taxonomy" id="195883"/>
    <lineage>
        <taxon>Eukaryota</taxon>
        <taxon>Metazoa</taxon>
        <taxon>Ecdysozoa</taxon>
        <taxon>Arthropoda</taxon>
        <taxon>Hexapoda</taxon>
        <taxon>Insecta</taxon>
        <taxon>Pterygota</taxon>
        <taxon>Neoptera</taxon>
        <taxon>Paraneoptera</taxon>
        <taxon>Hemiptera</taxon>
        <taxon>Auchenorrhyncha</taxon>
        <taxon>Fulgoroidea</taxon>
        <taxon>Delphacidae</taxon>
        <taxon>Criomorphinae</taxon>
        <taxon>Laodelphax</taxon>
    </lineage>
</organism>
<feature type="domain" description="SOWAHA-C winged helix-turn-helix" evidence="4">
    <location>
        <begin position="6"/>
        <end position="80"/>
    </location>
</feature>
<dbReference type="EMBL" id="QKKF02013687">
    <property type="protein sequence ID" value="RZF42943.1"/>
    <property type="molecule type" value="Genomic_DNA"/>
</dbReference>
<feature type="compositionally biased region" description="Low complexity" evidence="3">
    <location>
        <begin position="214"/>
        <end position="259"/>
    </location>
</feature>
<feature type="compositionally biased region" description="Low complexity" evidence="3">
    <location>
        <begin position="183"/>
        <end position="197"/>
    </location>
</feature>
<feature type="compositionally biased region" description="Polar residues" evidence="3">
    <location>
        <begin position="164"/>
        <end position="182"/>
    </location>
</feature>
<dbReference type="PANTHER" id="PTHR14491:SF7">
    <property type="entry name" value="SOSONDOWAH, ISOFORM G"/>
    <property type="match status" value="1"/>
</dbReference>
<comment type="caution">
    <text evidence="5">The sequence shown here is derived from an EMBL/GenBank/DDBJ whole genome shotgun (WGS) entry which is preliminary data.</text>
</comment>
<protein>
    <recommendedName>
        <fullName evidence="4">SOWAHA-C winged helix-turn-helix domain-containing protein</fullName>
    </recommendedName>
</protein>
<feature type="compositionally biased region" description="Pro residues" evidence="3">
    <location>
        <begin position="198"/>
        <end position="213"/>
    </location>
</feature>
<feature type="compositionally biased region" description="Polar residues" evidence="3">
    <location>
        <begin position="125"/>
        <end position="142"/>
    </location>
</feature>